<evidence type="ECO:0000313" key="2">
    <source>
        <dbReference type="EMBL" id="RNG20060.1"/>
    </source>
</evidence>
<dbReference type="AlphaFoldDB" id="A0A3M8VRC0"/>
<dbReference type="EMBL" id="RIBZ01000290">
    <property type="protein sequence ID" value="RNG20060.1"/>
    <property type="molecule type" value="Genomic_DNA"/>
</dbReference>
<evidence type="ECO:0000313" key="3">
    <source>
        <dbReference type="Proteomes" id="UP000275401"/>
    </source>
</evidence>
<dbReference type="Proteomes" id="UP000275401">
    <property type="component" value="Unassembled WGS sequence"/>
</dbReference>
<dbReference type="RefSeq" id="WP_123102811.1">
    <property type="nucleotide sequence ID" value="NZ_RIBZ01000290.1"/>
</dbReference>
<keyword evidence="3" id="KW-1185">Reference proteome</keyword>
<proteinExistence type="predicted"/>
<reference evidence="2 3" key="1">
    <citation type="submission" date="2018-11" db="EMBL/GenBank/DDBJ databases">
        <title>The Potential of Streptomyces as Biocontrol Agents against the Tomato grey mould, Botrytis cinerea (Gray mold) Frontiers in Microbiology.</title>
        <authorList>
            <person name="Li D."/>
        </authorList>
    </citation>
    <scope>NUCLEOTIDE SEQUENCE [LARGE SCALE GENOMIC DNA]</scope>
    <source>
        <strain evidence="2 3">NEAU-LD23</strain>
    </source>
</reference>
<organism evidence="2 3">
    <name type="scientific">Streptomyces botrytidirepellens</name>
    <dbReference type="NCBI Taxonomy" id="2486417"/>
    <lineage>
        <taxon>Bacteria</taxon>
        <taxon>Bacillati</taxon>
        <taxon>Actinomycetota</taxon>
        <taxon>Actinomycetes</taxon>
        <taxon>Kitasatosporales</taxon>
        <taxon>Streptomycetaceae</taxon>
        <taxon>Streptomyces</taxon>
    </lineage>
</organism>
<protein>
    <submittedName>
        <fullName evidence="2">Uncharacterized protein</fullName>
    </submittedName>
</protein>
<feature type="region of interest" description="Disordered" evidence="1">
    <location>
        <begin position="94"/>
        <end position="136"/>
    </location>
</feature>
<name>A0A3M8VRC0_9ACTN</name>
<accession>A0A3M8VRC0</accession>
<gene>
    <name evidence="2" type="ORF">EEJ42_24180</name>
</gene>
<feature type="compositionally biased region" description="Acidic residues" evidence="1">
    <location>
        <begin position="94"/>
        <end position="130"/>
    </location>
</feature>
<comment type="caution">
    <text evidence="2">The sequence shown here is derived from an EMBL/GenBank/DDBJ whole genome shotgun (WGS) entry which is preliminary data.</text>
</comment>
<sequence>MSHLRCKGAEVYVGEGSLAVDWGPDAGLRVPAQWCTSVTMVAGQDTGAQLVFQVRTGVGEATGFLKFRLDVDAEGTDTAGRFVEDIRRECGIEDVDEGADEDVDENPDDGDIEDAEGDTEGVEGDTEGVEGVERKVEGSPLLRVPYGDPDWIGCPAGPATEELYADVMDRLMAQQAGLIPDTD</sequence>
<evidence type="ECO:0000256" key="1">
    <source>
        <dbReference type="SAM" id="MobiDB-lite"/>
    </source>
</evidence>